<keyword evidence="1" id="KW-0812">Transmembrane</keyword>
<name>A0A2P8DHP4_9ACTN</name>
<keyword evidence="1" id="KW-1133">Transmembrane helix</keyword>
<proteinExistence type="predicted"/>
<gene>
    <name evidence="2" type="ORF">CLV63_11037</name>
</gene>
<dbReference type="OrthoDB" id="3430465at2"/>
<accession>A0A2P8DHP4</accession>
<feature type="transmembrane region" description="Helical" evidence="1">
    <location>
        <begin position="72"/>
        <end position="96"/>
    </location>
</feature>
<evidence type="ECO:0000313" key="2">
    <source>
        <dbReference type="EMBL" id="PSK96740.1"/>
    </source>
</evidence>
<dbReference type="RefSeq" id="WP_106583639.1">
    <property type="nucleotide sequence ID" value="NZ_PYGA01000010.1"/>
</dbReference>
<evidence type="ECO:0000256" key="1">
    <source>
        <dbReference type="SAM" id="Phobius"/>
    </source>
</evidence>
<dbReference type="Proteomes" id="UP000240542">
    <property type="component" value="Unassembled WGS sequence"/>
</dbReference>
<keyword evidence="3" id="KW-1185">Reference proteome</keyword>
<evidence type="ECO:0000313" key="3">
    <source>
        <dbReference type="Proteomes" id="UP000240542"/>
    </source>
</evidence>
<organism evidence="2 3">
    <name type="scientific">Murinocardiopsis flavida</name>
    <dbReference type="NCBI Taxonomy" id="645275"/>
    <lineage>
        <taxon>Bacteria</taxon>
        <taxon>Bacillati</taxon>
        <taxon>Actinomycetota</taxon>
        <taxon>Actinomycetes</taxon>
        <taxon>Streptosporangiales</taxon>
        <taxon>Nocardiopsidaceae</taxon>
        <taxon>Murinocardiopsis</taxon>
    </lineage>
</organism>
<dbReference type="EMBL" id="PYGA01000010">
    <property type="protein sequence ID" value="PSK96740.1"/>
    <property type="molecule type" value="Genomic_DNA"/>
</dbReference>
<dbReference type="AlphaFoldDB" id="A0A2P8DHP4"/>
<feature type="transmembrane region" description="Helical" evidence="1">
    <location>
        <begin position="12"/>
        <end position="30"/>
    </location>
</feature>
<reference evidence="2 3" key="1">
    <citation type="submission" date="2018-03" db="EMBL/GenBank/DDBJ databases">
        <title>Genomic Encyclopedia of Archaeal and Bacterial Type Strains, Phase II (KMG-II): from individual species to whole genera.</title>
        <authorList>
            <person name="Goeker M."/>
        </authorList>
    </citation>
    <scope>NUCLEOTIDE SEQUENCE [LARGE SCALE GENOMIC DNA]</scope>
    <source>
        <strain evidence="2 3">DSM 45312</strain>
    </source>
</reference>
<sequence length="118" mass="12510">MEYIGVPLVSLVRSLGPPVVLLVVGAVLIVRQRPVGARLLWAALAVNLVAAALPFVWRFVQVGTGFATESVAGLVMMLLQPLVEFCAWLLVLGVVVSRGPAGQAMLPEPARSRSRDPA</sequence>
<protein>
    <submittedName>
        <fullName evidence="2">Uncharacterized protein</fullName>
    </submittedName>
</protein>
<comment type="caution">
    <text evidence="2">The sequence shown here is derived from an EMBL/GenBank/DDBJ whole genome shotgun (WGS) entry which is preliminary data.</text>
</comment>
<keyword evidence="1" id="KW-0472">Membrane</keyword>
<feature type="transmembrane region" description="Helical" evidence="1">
    <location>
        <begin position="39"/>
        <end position="60"/>
    </location>
</feature>